<name>A0A4R1MIC9_9FIRM</name>
<dbReference type="RefSeq" id="WP_132282881.1">
    <property type="nucleotide sequence ID" value="NZ_SMGQ01000014.1"/>
</dbReference>
<organism evidence="2 3">
    <name type="scientific">Natranaerovirga hydrolytica</name>
    <dbReference type="NCBI Taxonomy" id="680378"/>
    <lineage>
        <taxon>Bacteria</taxon>
        <taxon>Bacillati</taxon>
        <taxon>Bacillota</taxon>
        <taxon>Clostridia</taxon>
        <taxon>Lachnospirales</taxon>
        <taxon>Natranaerovirgaceae</taxon>
        <taxon>Natranaerovirga</taxon>
    </lineage>
</organism>
<accession>A0A4R1MIC9</accession>
<gene>
    <name evidence="2" type="ORF">EDC19_2183</name>
</gene>
<dbReference type="Proteomes" id="UP000294545">
    <property type="component" value="Unassembled WGS sequence"/>
</dbReference>
<evidence type="ECO:0000313" key="2">
    <source>
        <dbReference type="EMBL" id="TCK92448.1"/>
    </source>
</evidence>
<protein>
    <recommendedName>
        <fullName evidence="4">Immunity protein 17 of polymorphic toxin system</fullName>
    </recommendedName>
</protein>
<evidence type="ECO:0000256" key="1">
    <source>
        <dbReference type="SAM" id="Phobius"/>
    </source>
</evidence>
<proteinExistence type="predicted"/>
<dbReference type="AlphaFoldDB" id="A0A4R1MIC9"/>
<sequence length="66" mass="7396">MKLIGNILIIIGLIIYALSFTIGRKRKNHSTVIEEDFLQLLEQVKLMLKITAGVLIAIGAIIIMYI</sequence>
<reference evidence="2 3" key="1">
    <citation type="submission" date="2019-03" db="EMBL/GenBank/DDBJ databases">
        <title>Genomic Encyclopedia of Type Strains, Phase IV (KMG-IV): sequencing the most valuable type-strain genomes for metagenomic binning, comparative biology and taxonomic classification.</title>
        <authorList>
            <person name="Goeker M."/>
        </authorList>
    </citation>
    <scope>NUCLEOTIDE SEQUENCE [LARGE SCALE GENOMIC DNA]</scope>
    <source>
        <strain evidence="2 3">DSM 24176</strain>
    </source>
</reference>
<keyword evidence="1" id="KW-0472">Membrane</keyword>
<feature type="transmembrane region" description="Helical" evidence="1">
    <location>
        <begin position="6"/>
        <end position="23"/>
    </location>
</feature>
<evidence type="ECO:0000313" key="3">
    <source>
        <dbReference type="Proteomes" id="UP000294545"/>
    </source>
</evidence>
<keyword evidence="1" id="KW-0812">Transmembrane</keyword>
<dbReference type="EMBL" id="SMGQ01000014">
    <property type="protein sequence ID" value="TCK92448.1"/>
    <property type="molecule type" value="Genomic_DNA"/>
</dbReference>
<keyword evidence="3" id="KW-1185">Reference proteome</keyword>
<keyword evidence="1" id="KW-1133">Transmembrane helix</keyword>
<comment type="caution">
    <text evidence="2">The sequence shown here is derived from an EMBL/GenBank/DDBJ whole genome shotgun (WGS) entry which is preliminary data.</text>
</comment>
<evidence type="ECO:0008006" key="4">
    <source>
        <dbReference type="Google" id="ProtNLM"/>
    </source>
</evidence>
<feature type="transmembrane region" description="Helical" evidence="1">
    <location>
        <begin position="44"/>
        <end position="65"/>
    </location>
</feature>